<dbReference type="AlphaFoldDB" id="A0A3P8LZY5"/>
<reference evidence="2 3" key="1">
    <citation type="submission" date="2018-12" db="EMBL/GenBank/DDBJ databases">
        <authorList>
            <consortium name="Pathogen Informatics"/>
        </authorList>
    </citation>
    <scope>NUCLEOTIDE SEQUENCE [LARGE SCALE GENOMIC DNA]</scope>
    <source>
        <strain evidence="2 3">NCTC13098</strain>
    </source>
</reference>
<dbReference type="InterPro" id="IPR002818">
    <property type="entry name" value="DJ-1/PfpI"/>
</dbReference>
<sequence>MSAYFGSKIEAHHRLSEVSDKEFDALILCGGKGAEERIANNPLAISVIRQHDGAGKCLCAISSASVRILAVNQLLRGRRFTCPAPFWYGITDAVYQSQDLLVDDNPITACGLGLVVPFARQIIDKLHEQKAFS</sequence>
<evidence type="ECO:0000259" key="1">
    <source>
        <dbReference type="Pfam" id="PF01965"/>
    </source>
</evidence>
<feature type="domain" description="DJ-1/PfpI" evidence="1">
    <location>
        <begin position="6"/>
        <end position="124"/>
    </location>
</feature>
<dbReference type="EMBL" id="LR131271">
    <property type="protein sequence ID" value="VDR26250.1"/>
    <property type="molecule type" value="Genomic_DNA"/>
</dbReference>
<dbReference type="PANTHER" id="PTHR48094:SF12">
    <property type="entry name" value="PARKINSON DISEASE PROTEIN 7 HOMOLOG"/>
    <property type="match status" value="1"/>
</dbReference>
<protein>
    <submittedName>
        <fullName evidence="2">Oxidative-stress-resistance chaperone</fullName>
    </submittedName>
</protein>
<accession>A0A3P8LZY5</accession>
<evidence type="ECO:0000313" key="2">
    <source>
        <dbReference type="EMBL" id="VDR26250.1"/>
    </source>
</evidence>
<organism evidence="2 3">
    <name type="scientific">Raoultella terrigena</name>
    <name type="common">Klebsiella terrigena</name>
    <dbReference type="NCBI Taxonomy" id="577"/>
    <lineage>
        <taxon>Bacteria</taxon>
        <taxon>Pseudomonadati</taxon>
        <taxon>Pseudomonadota</taxon>
        <taxon>Gammaproteobacteria</taxon>
        <taxon>Enterobacterales</taxon>
        <taxon>Enterobacteriaceae</taxon>
        <taxon>Klebsiella/Raoultella group</taxon>
        <taxon>Raoultella</taxon>
    </lineage>
</organism>
<dbReference type="Gene3D" id="3.40.50.880">
    <property type="match status" value="1"/>
</dbReference>
<proteinExistence type="predicted"/>
<evidence type="ECO:0000313" key="3">
    <source>
        <dbReference type="Proteomes" id="UP000274346"/>
    </source>
</evidence>
<dbReference type="Pfam" id="PF01965">
    <property type="entry name" value="DJ-1_PfpI"/>
    <property type="match status" value="1"/>
</dbReference>
<dbReference type="GO" id="GO:0005737">
    <property type="term" value="C:cytoplasm"/>
    <property type="evidence" value="ECO:0007669"/>
    <property type="project" value="TreeGrafter"/>
</dbReference>
<dbReference type="Proteomes" id="UP000274346">
    <property type="component" value="Chromosome"/>
</dbReference>
<dbReference type="InterPro" id="IPR029062">
    <property type="entry name" value="Class_I_gatase-like"/>
</dbReference>
<name>A0A3P8LZY5_RAOTE</name>
<dbReference type="PANTHER" id="PTHR48094">
    <property type="entry name" value="PROTEIN/NUCLEIC ACID DEGLYCASE DJ-1-RELATED"/>
    <property type="match status" value="1"/>
</dbReference>
<dbReference type="InterPro" id="IPR050325">
    <property type="entry name" value="Prot/Nucl_acid_deglycase"/>
</dbReference>
<gene>
    <name evidence="2" type="ORF">NCTC13098_02591</name>
</gene>
<dbReference type="SUPFAM" id="SSF52317">
    <property type="entry name" value="Class I glutamine amidotransferase-like"/>
    <property type="match status" value="1"/>
</dbReference>
<dbReference type="KEGG" id="rtg:NCTC13098_02591"/>